<comment type="caution">
    <text evidence="3">The sequence shown here is derived from an EMBL/GenBank/DDBJ whole genome shotgun (WGS) entry which is preliminary data.</text>
</comment>
<evidence type="ECO:0000313" key="3">
    <source>
        <dbReference type="EMBL" id="KAK0618126.1"/>
    </source>
</evidence>
<keyword evidence="1" id="KW-0560">Oxidoreductase</keyword>
<dbReference type="Gene3D" id="3.20.20.100">
    <property type="entry name" value="NADP-dependent oxidoreductase domain"/>
    <property type="match status" value="1"/>
</dbReference>
<dbReference type="GO" id="GO:0005737">
    <property type="term" value="C:cytoplasm"/>
    <property type="evidence" value="ECO:0007669"/>
    <property type="project" value="TreeGrafter"/>
</dbReference>
<dbReference type="InterPro" id="IPR036812">
    <property type="entry name" value="NAD(P)_OxRdtase_dom_sf"/>
</dbReference>
<name>A0AA40BY34_9PEZI</name>
<evidence type="ECO:0000256" key="1">
    <source>
        <dbReference type="ARBA" id="ARBA00023002"/>
    </source>
</evidence>
<dbReference type="Pfam" id="PF00248">
    <property type="entry name" value="Aldo_ket_red"/>
    <property type="match status" value="1"/>
</dbReference>
<dbReference type="CDD" id="cd19077">
    <property type="entry name" value="AKR_AKR8A1-2"/>
    <property type="match status" value="1"/>
</dbReference>
<evidence type="ECO:0000259" key="2">
    <source>
        <dbReference type="Pfam" id="PF00248"/>
    </source>
</evidence>
<organism evidence="3 4">
    <name type="scientific">Bombardia bombarda</name>
    <dbReference type="NCBI Taxonomy" id="252184"/>
    <lineage>
        <taxon>Eukaryota</taxon>
        <taxon>Fungi</taxon>
        <taxon>Dikarya</taxon>
        <taxon>Ascomycota</taxon>
        <taxon>Pezizomycotina</taxon>
        <taxon>Sordariomycetes</taxon>
        <taxon>Sordariomycetidae</taxon>
        <taxon>Sordariales</taxon>
        <taxon>Lasiosphaeriaceae</taxon>
        <taxon>Bombardia</taxon>
    </lineage>
</organism>
<feature type="domain" description="NADP-dependent oxidoreductase" evidence="2">
    <location>
        <begin position="12"/>
        <end position="310"/>
    </location>
</feature>
<protein>
    <submittedName>
        <fullName evidence="3">NADP-dependent oxidoreductase domain-containing protein</fullName>
    </submittedName>
</protein>
<proteinExistence type="predicted"/>
<dbReference type="PANTHER" id="PTHR43625:SF78">
    <property type="entry name" value="PYRIDOXAL REDUCTASE-RELATED"/>
    <property type="match status" value="1"/>
</dbReference>
<gene>
    <name evidence="3" type="ORF">B0T17DRAFT_509684</name>
</gene>
<accession>A0AA40BY34</accession>
<dbReference type="AlphaFoldDB" id="A0AA40BY34"/>
<dbReference type="PANTHER" id="PTHR43625">
    <property type="entry name" value="AFLATOXIN B1 ALDEHYDE REDUCTASE"/>
    <property type="match status" value="1"/>
</dbReference>
<sequence>MPVTIQGKTVGNIGFGLMGLTWRPTKLSDDEIFSVIKAALAAGCNYLNGGEFYGLLDYNSLTILNKYYERYPEDVDKILLNVKGCIGENFSVNCLPDGVRASVENSVCLIGGKGRIDQFEPARKDPKVEIETTIEAFNEHVKAGNIGGVALSEVSAQTIRRAAKVGNITAVEVELSLWNTEPLENGVAQACAELDIPIIAYSPLGKGMLTGQVKSFHDIPEGDFRRMLPRFQPDVFATNLRLVSEVEKLAERKGCTAAQIAINWILAVSRRPGMPTIVPIPGASTVERVKENAVEVELTEDDMAEIERLLKEFAPVGDRYHKHGMAMLDS</sequence>
<dbReference type="InterPro" id="IPR023210">
    <property type="entry name" value="NADP_OxRdtase_dom"/>
</dbReference>
<dbReference type="EMBL" id="JAULSR010000005">
    <property type="protein sequence ID" value="KAK0618126.1"/>
    <property type="molecule type" value="Genomic_DNA"/>
</dbReference>
<dbReference type="Proteomes" id="UP001174934">
    <property type="component" value="Unassembled WGS sequence"/>
</dbReference>
<keyword evidence="4" id="KW-1185">Reference proteome</keyword>
<evidence type="ECO:0000313" key="4">
    <source>
        <dbReference type="Proteomes" id="UP001174934"/>
    </source>
</evidence>
<dbReference type="InterPro" id="IPR050791">
    <property type="entry name" value="Aldo-Keto_reductase"/>
</dbReference>
<reference evidence="3" key="1">
    <citation type="submission" date="2023-06" db="EMBL/GenBank/DDBJ databases">
        <title>Genome-scale phylogeny and comparative genomics of the fungal order Sordariales.</title>
        <authorList>
            <consortium name="Lawrence Berkeley National Laboratory"/>
            <person name="Hensen N."/>
            <person name="Bonometti L."/>
            <person name="Westerberg I."/>
            <person name="Brannstrom I.O."/>
            <person name="Guillou S."/>
            <person name="Cros-Aarteil S."/>
            <person name="Calhoun S."/>
            <person name="Haridas S."/>
            <person name="Kuo A."/>
            <person name="Mondo S."/>
            <person name="Pangilinan J."/>
            <person name="Riley R."/>
            <person name="LaButti K."/>
            <person name="Andreopoulos B."/>
            <person name="Lipzen A."/>
            <person name="Chen C."/>
            <person name="Yanf M."/>
            <person name="Daum C."/>
            <person name="Ng V."/>
            <person name="Clum A."/>
            <person name="Steindorff A."/>
            <person name="Ohm R."/>
            <person name="Martin F."/>
            <person name="Silar P."/>
            <person name="Natvig D."/>
            <person name="Lalanne C."/>
            <person name="Gautier V."/>
            <person name="Ament-velasquez S.L."/>
            <person name="Kruys A."/>
            <person name="Hutchinson M.I."/>
            <person name="Powell A.J."/>
            <person name="Barry K."/>
            <person name="Miller A.N."/>
            <person name="Grigoriev I.V."/>
            <person name="Debuchy R."/>
            <person name="Gladieux P."/>
            <person name="Thoren M.H."/>
            <person name="Johannesson H."/>
        </authorList>
    </citation>
    <scope>NUCLEOTIDE SEQUENCE</scope>
    <source>
        <strain evidence="3">SMH3391-2</strain>
    </source>
</reference>
<dbReference type="GO" id="GO:0016491">
    <property type="term" value="F:oxidoreductase activity"/>
    <property type="evidence" value="ECO:0007669"/>
    <property type="project" value="UniProtKB-KW"/>
</dbReference>
<dbReference type="SUPFAM" id="SSF51430">
    <property type="entry name" value="NAD(P)-linked oxidoreductase"/>
    <property type="match status" value="1"/>
</dbReference>